<keyword evidence="2" id="KW-1133">Transmembrane helix</keyword>
<evidence type="ECO:0000313" key="5">
    <source>
        <dbReference type="Proteomes" id="UP000544127"/>
    </source>
</evidence>
<dbReference type="InterPro" id="IPR036186">
    <property type="entry name" value="Serpin_sf"/>
</dbReference>
<gene>
    <name evidence="4" type="ORF">UPUEPO_R01572</name>
</gene>
<dbReference type="Gene3D" id="3.30.497.10">
    <property type="entry name" value="Antithrombin, subunit I, domain 2"/>
    <property type="match status" value="1"/>
</dbReference>
<sequence length="98" mass="11090">MGSISAANSEFAFDVFKELKVHHVSDNICYCPLSIISALAMVYLGARGNTRSQMEKCDSSEYIHKAFKDLLSDITRQNTTYSLKMADRLFIEKTYPVL</sequence>
<proteinExistence type="inferred from homology"/>
<keyword evidence="5" id="KW-1185">Reference proteome</keyword>
<dbReference type="InterPro" id="IPR000215">
    <property type="entry name" value="Serpin_fam"/>
</dbReference>
<dbReference type="InterPro" id="IPR042178">
    <property type="entry name" value="Serpin_sf_1"/>
</dbReference>
<dbReference type="AlphaFoldDB" id="A0A7K6B5T3"/>
<evidence type="ECO:0000313" key="4">
    <source>
        <dbReference type="EMBL" id="NWU97672.1"/>
    </source>
</evidence>
<dbReference type="Proteomes" id="UP000544127">
    <property type="component" value="Unassembled WGS sequence"/>
</dbReference>
<keyword evidence="2" id="KW-0472">Membrane</keyword>
<organism evidence="4 5">
    <name type="scientific">Upupa epops</name>
    <name type="common">Eurasian hoopoe</name>
    <dbReference type="NCBI Taxonomy" id="57439"/>
    <lineage>
        <taxon>Eukaryota</taxon>
        <taxon>Metazoa</taxon>
        <taxon>Chordata</taxon>
        <taxon>Craniata</taxon>
        <taxon>Vertebrata</taxon>
        <taxon>Euteleostomi</taxon>
        <taxon>Archelosauria</taxon>
        <taxon>Archosauria</taxon>
        <taxon>Dinosauria</taxon>
        <taxon>Saurischia</taxon>
        <taxon>Theropoda</taxon>
        <taxon>Coelurosauria</taxon>
        <taxon>Aves</taxon>
        <taxon>Neognathae</taxon>
        <taxon>Neoaves</taxon>
        <taxon>Telluraves</taxon>
        <taxon>Coraciimorphae</taxon>
        <taxon>Bucerotiformes</taxon>
        <taxon>Upupidae</taxon>
        <taxon>Upupa</taxon>
    </lineage>
</organism>
<feature type="transmembrane region" description="Helical" evidence="2">
    <location>
        <begin position="27"/>
        <end position="46"/>
    </location>
</feature>
<keyword evidence="2" id="KW-0812">Transmembrane</keyword>
<evidence type="ECO:0000259" key="3">
    <source>
        <dbReference type="Pfam" id="PF00079"/>
    </source>
</evidence>
<comment type="similarity">
    <text evidence="1">Belongs to the serpin family. Ov-serpin subfamily.</text>
</comment>
<accession>A0A7K6B5T3</accession>
<dbReference type="SUPFAM" id="SSF56574">
    <property type="entry name" value="Serpins"/>
    <property type="match status" value="1"/>
</dbReference>
<dbReference type="PANTHER" id="PTHR11461:SF186">
    <property type="entry name" value="SERPIN B4"/>
    <property type="match status" value="1"/>
</dbReference>
<evidence type="ECO:0000256" key="1">
    <source>
        <dbReference type="ARBA" id="ARBA00006426"/>
    </source>
</evidence>
<comment type="caution">
    <text evidence="4">The sequence shown here is derived from an EMBL/GenBank/DDBJ whole genome shotgun (WGS) entry which is preliminary data.</text>
</comment>
<dbReference type="EMBL" id="VZRI01009652">
    <property type="protein sequence ID" value="NWU97672.1"/>
    <property type="molecule type" value="Genomic_DNA"/>
</dbReference>
<dbReference type="PANTHER" id="PTHR11461">
    <property type="entry name" value="SERINE PROTEASE INHIBITOR, SERPIN"/>
    <property type="match status" value="1"/>
</dbReference>
<dbReference type="InterPro" id="IPR023796">
    <property type="entry name" value="Serpin_dom"/>
</dbReference>
<protein>
    <submittedName>
        <fullName evidence="4">OVALY protein</fullName>
    </submittedName>
</protein>
<reference evidence="4 5" key="1">
    <citation type="submission" date="2019-09" db="EMBL/GenBank/DDBJ databases">
        <title>Bird 10,000 Genomes (B10K) Project - Family phase.</title>
        <authorList>
            <person name="Zhang G."/>
        </authorList>
    </citation>
    <scope>NUCLEOTIDE SEQUENCE [LARGE SCALE GENOMIC DNA]</scope>
    <source>
        <strain evidence="4">B10K-DU-012-37</strain>
    </source>
</reference>
<dbReference type="OrthoDB" id="671595at2759"/>
<evidence type="ECO:0000256" key="2">
    <source>
        <dbReference type="SAM" id="Phobius"/>
    </source>
</evidence>
<feature type="domain" description="Serpin" evidence="3">
    <location>
        <begin position="7"/>
        <end position="97"/>
    </location>
</feature>
<dbReference type="GO" id="GO:0004867">
    <property type="term" value="F:serine-type endopeptidase inhibitor activity"/>
    <property type="evidence" value="ECO:0007669"/>
    <property type="project" value="InterPro"/>
</dbReference>
<name>A0A7K6B5T3_UPUEP</name>
<dbReference type="GO" id="GO:0005615">
    <property type="term" value="C:extracellular space"/>
    <property type="evidence" value="ECO:0007669"/>
    <property type="project" value="InterPro"/>
</dbReference>
<feature type="non-terminal residue" evidence="4">
    <location>
        <position position="1"/>
    </location>
</feature>
<dbReference type="Pfam" id="PF00079">
    <property type="entry name" value="Serpin"/>
    <property type="match status" value="1"/>
</dbReference>
<feature type="non-terminal residue" evidence="4">
    <location>
        <position position="98"/>
    </location>
</feature>